<dbReference type="InterPro" id="IPR010994">
    <property type="entry name" value="RuvA_2-like"/>
</dbReference>
<accession>X1HML9</accession>
<evidence type="ECO:0008006" key="2">
    <source>
        <dbReference type="Google" id="ProtNLM"/>
    </source>
</evidence>
<organism evidence="1">
    <name type="scientific">marine sediment metagenome</name>
    <dbReference type="NCBI Taxonomy" id="412755"/>
    <lineage>
        <taxon>unclassified sequences</taxon>
        <taxon>metagenomes</taxon>
        <taxon>ecological metagenomes</taxon>
    </lineage>
</organism>
<protein>
    <recommendedName>
        <fullName evidence="2">Helix-hairpin-helix DNA-binding motif class 1 domain-containing protein</fullName>
    </recommendedName>
</protein>
<gene>
    <name evidence="1" type="ORF">S03H2_28649</name>
</gene>
<dbReference type="AlphaFoldDB" id="X1HML9"/>
<dbReference type="SUPFAM" id="SSF47781">
    <property type="entry name" value="RuvA domain 2-like"/>
    <property type="match status" value="1"/>
</dbReference>
<dbReference type="EMBL" id="BARU01017264">
    <property type="protein sequence ID" value="GAH58300.1"/>
    <property type="molecule type" value="Genomic_DNA"/>
</dbReference>
<dbReference type="Gene3D" id="1.10.150.280">
    <property type="entry name" value="AF1531-like domain"/>
    <property type="match status" value="1"/>
</dbReference>
<reference evidence="1" key="1">
    <citation type="journal article" date="2014" name="Front. Microbiol.">
        <title>High frequency of phylogenetically diverse reductive dehalogenase-homologous genes in deep subseafloor sedimentary metagenomes.</title>
        <authorList>
            <person name="Kawai M."/>
            <person name="Futagami T."/>
            <person name="Toyoda A."/>
            <person name="Takaki Y."/>
            <person name="Nishi S."/>
            <person name="Hori S."/>
            <person name="Arai W."/>
            <person name="Tsubouchi T."/>
            <person name="Morono Y."/>
            <person name="Uchiyama I."/>
            <person name="Ito T."/>
            <person name="Fujiyama A."/>
            <person name="Inagaki F."/>
            <person name="Takami H."/>
        </authorList>
    </citation>
    <scope>NUCLEOTIDE SEQUENCE</scope>
    <source>
        <strain evidence="1">Expedition CK06-06</strain>
    </source>
</reference>
<name>X1HML9_9ZZZZ</name>
<proteinExistence type="predicted"/>
<sequence>IKSTGMSGRITIRCILPVIFICQCPAAFTQELNITQQKYLEEIVETLSESSDRTLDLTSLFNDLVYYFDHPLNINSATPEQLTKLPLLNDFQAAIIIEYRKINGSLLTLNELLYLPGFRQQDIEMLEAFLVCEKPEISRQVNKSLFRDSKHLTDWPR</sequence>
<evidence type="ECO:0000313" key="1">
    <source>
        <dbReference type="EMBL" id="GAH58300.1"/>
    </source>
</evidence>
<comment type="caution">
    <text evidence="1">The sequence shown here is derived from an EMBL/GenBank/DDBJ whole genome shotgun (WGS) entry which is preliminary data.</text>
</comment>
<feature type="non-terminal residue" evidence="1">
    <location>
        <position position="1"/>
    </location>
</feature>
<dbReference type="Pfam" id="PF12836">
    <property type="entry name" value="HHH_3"/>
    <property type="match status" value="1"/>
</dbReference>